<evidence type="ECO:0000313" key="2">
    <source>
        <dbReference type="EMBL" id="MFD2919252.1"/>
    </source>
</evidence>
<evidence type="ECO:0000256" key="1">
    <source>
        <dbReference type="SAM" id="Phobius"/>
    </source>
</evidence>
<name>A0ABW6A1Y0_9BACT</name>
<comment type="caution">
    <text evidence="2">The sequence shown here is derived from an EMBL/GenBank/DDBJ whole genome shotgun (WGS) entry which is preliminary data.</text>
</comment>
<proteinExistence type="predicted"/>
<keyword evidence="1" id="KW-1133">Transmembrane helix</keyword>
<dbReference type="Proteomes" id="UP001597511">
    <property type="component" value="Unassembled WGS sequence"/>
</dbReference>
<reference evidence="3" key="1">
    <citation type="journal article" date="2019" name="Int. J. Syst. Evol. Microbiol.">
        <title>The Global Catalogue of Microorganisms (GCM) 10K type strain sequencing project: providing services to taxonomists for standard genome sequencing and annotation.</title>
        <authorList>
            <consortium name="The Broad Institute Genomics Platform"/>
            <consortium name="The Broad Institute Genome Sequencing Center for Infectious Disease"/>
            <person name="Wu L."/>
            <person name="Ma J."/>
        </authorList>
    </citation>
    <scope>NUCLEOTIDE SEQUENCE [LARGE SCALE GENOMIC DNA]</scope>
    <source>
        <strain evidence="3">KCTC 23299</strain>
    </source>
</reference>
<dbReference type="EMBL" id="JBHUOZ010000001">
    <property type="protein sequence ID" value="MFD2919252.1"/>
    <property type="molecule type" value="Genomic_DNA"/>
</dbReference>
<keyword evidence="3" id="KW-1185">Reference proteome</keyword>
<organism evidence="2 3">
    <name type="scientific">Terrimonas rubra</name>
    <dbReference type="NCBI Taxonomy" id="1035890"/>
    <lineage>
        <taxon>Bacteria</taxon>
        <taxon>Pseudomonadati</taxon>
        <taxon>Bacteroidota</taxon>
        <taxon>Chitinophagia</taxon>
        <taxon>Chitinophagales</taxon>
        <taxon>Chitinophagaceae</taxon>
        <taxon>Terrimonas</taxon>
    </lineage>
</organism>
<keyword evidence="1" id="KW-0812">Transmembrane</keyword>
<keyword evidence="1" id="KW-0472">Membrane</keyword>
<protein>
    <submittedName>
        <fullName evidence="2">Uncharacterized protein</fullName>
    </submittedName>
</protein>
<accession>A0ABW6A1Y0</accession>
<evidence type="ECO:0000313" key="3">
    <source>
        <dbReference type="Proteomes" id="UP001597511"/>
    </source>
</evidence>
<dbReference type="RefSeq" id="WP_386096256.1">
    <property type="nucleotide sequence ID" value="NZ_JBHUOZ010000001.1"/>
</dbReference>
<feature type="transmembrane region" description="Helical" evidence="1">
    <location>
        <begin position="12"/>
        <end position="29"/>
    </location>
</feature>
<gene>
    <name evidence="2" type="ORF">ACFS6H_05960</name>
</gene>
<sequence>MLTEKKKLPKWYKPTLICLVVIIVFIIVLPEPDKPALPEYNIFETNKGDSHSSYRINVGDSLPNQEQAVGILDKIAEDDPALKVDVFIYRKGFQKNSGADARVSKSESEKTYTILSTDNSTLQKAAGYTFDSIPGKKELFAGLSNMGSKILFYELENGKFIKVFISSPGSYFVDEIIKDPASGGDIDRFIFKDGAESFIYDVDKTNKIIKITNQDGDAVDVHKLL</sequence>